<dbReference type="AlphaFoldDB" id="A0A956LW86"/>
<protein>
    <recommendedName>
        <fullName evidence="5">DUF4292 domain-containing protein</fullName>
    </recommendedName>
</protein>
<evidence type="ECO:0000256" key="2">
    <source>
        <dbReference type="SAM" id="SignalP"/>
    </source>
</evidence>
<evidence type="ECO:0008006" key="5">
    <source>
        <dbReference type="Google" id="ProtNLM"/>
    </source>
</evidence>
<gene>
    <name evidence="3" type="ORF">KC729_02455</name>
</gene>
<dbReference type="Proteomes" id="UP000697710">
    <property type="component" value="Unassembled WGS sequence"/>
</dbReference>
<proteinExistence type="predicted"/>
<dbReference type="EMBL" id="JAGQHR010000038">
    <property type="protein sequence ID" value="MCA9726513.1"/>
    <property type="molecule type" value="Genomic_DNA"/>
</dbReference>
<sequence length="273" mass="30014">MNKLVLAVLAVILASGCAHRPPPLPGVPPSDLPDAWLQELRAQPCPGRLQARLRMRIEAPGEPGVRVDGSLKTSFPDTLKVSARLGAFRPLFALQARADSCELLLHEERAFWVTTRAKPDWDRMDPAAWVQALEWALCPGQLAADLRGADAGRMERGIWIVEGGLVGQPGRARLEVDPRSRSIVGIELLDPDVVVRAELHDYHTFDDSAWLPTRIDLEVPQPDGRLRLRLEMLGLRGLSAQEIGEVTLPRPSGWTEVRGGTAPSIRVSPPSER</sequence>
<keyword evidence="2" id="KW-0732">Signal</keyword>
<evidence type="ECO:0000256" key="1">
    <source>
        <dbReference type="SAM" id="MobiDB-lite"/>
    </source>
</evidence>
<evidence type="ECO:0000313" key="4">
    <source>
        <dbReference type="Proteomes" id="UP000697710"/>
    </source>
</evidence>
<comment type="caution">
    <text evidence="3">The sequence shown here is derived from an EMBL/GenBank/DDBJ whole genome shotgun (WGS) entry which is preliminary data.</text>
</comment>
<feature type="signal peptide" evidence="2">
    <location>
        <begin position="1"/>
        <end position="20"/>
    </location>
</feature>
<dbReference type="PROSITE" id="PS51257">
    <property type="entry name" value="PROKAR_LIPOPROTEIN"/>
    <property type="match status" value="1"/>
</dbReference>
<name>A0A956LW86_UNCEI</name>
<reference evidence="3" key="2">
    <citation type="journal article" date="2021" name="Microbiome">
        <title>Successional dynamics and alternative stable states in a saline activated sludge microbial community over 9 years.</title>
        <authorList>
            <person name="Wang Y."/>
            <person name="Ye J."/>
            <person name="Ju F."/>
            <person name="Liu L."/>
            <person name="Boyd J.A."/>
            <person name="Deng Y."/>
            <person name="Parks D.H."/>
            <person name="Jiang X."/>
            <person name="Yin X."/>
            <person name="Woodcroft B.J."/>
            <person name="Tyson G.W."/>
            <person name="Hugenholtz P."/>
            <person name="Polz M.F."/>
            <person name="Zhang T."/>
        </authorList>
    </citation>
    <scope>NUCLEOTIDE SEQUENCE</scope>
    <source>
        <strain evidence="3">HKST-UBA01</strain>
    </source>
</reference>
<feature type="region of interest" description="Disordered" evidence="1">
    <location>
        <begin position="251"/>
        <end position="273"/>
    </location>
</feature>
<organism evidence="3 4">
    <name type="scientific">Eiseniibacteriota bacterium</name>
    <dbReference type="NCBI Taxonomy" id="2212470"/>
    <lineage>
        <taxon>Bacteria</taxon>
        <taxon>Candidatus Eiseniibacteriota</taxon>
    </lineage>
</organism>
<evidence type="ECO:0000313" key="3">
    <source>
        <dbReference type="EMBL" id="MCA9726513.1"/>
    </source>
</evidence>
<reference evidence="3" key="1">
    <citation type="submission" date="2020-04" db="EMBL/GenBank/DDBJ databases">
        <authorList>
            <person name="Zhang T."/>
        </authorList>
    </citation>
    <scope>NUCLEOTIDE SEQUENCE</scope>
    <source>
        <strain evidence="3">HKST-UBA01</strain>
    </source>
</reference>
<accession>A0A956LW86</accession>
<feature type="chain" id="PRO_5036824903" description="DUF4292 domain-containing protein" evidence="2">
    <location>
        <begin position="21"/>
        <end position="273"/>
    </location>
</feature>